<dbReference type="SUPFAM" id="SSF52096">
    <property type="entry name" value="ClpP/crotonase"/>
    <property type="match status" value="1"/>
</dbReference>
<feature type="domain" description="Tail specific protease" evidence="1">
    <location>
        <begin position="422"/>
        <end position="601"/>
    </location>
</feature>
<dbReference type="InterPro" id="IPR036034">
    <property type="entry name" value="PDZ_sf"/>
</dbReference>
<name>A0A8E1ZZZ9_9PORP</name>
<dbReference type="GO" id="GO:0008236">
    <property type="term" value="F:serine-type peptidase activity"/>
    <property type="evidence" value="ECO:0007669"/>
    <property type="project" value="InterPro"/>
</dbReference>
<gene>
    <name evidence="2" type="ORF">F5613_001093</name>
</gene>
<keyword evidence="3" id="KW-1185">Reference proteome</keyword>
<accession>A0A8E1ZZZ9</accession>
<dbReference type="Gene3D" id="3.30.750.44">
    <property type="match status" value="1"/>
</dbReference>
<dbReference type="InterPro" id="IPR005151">
    <property type="entry name" value="Tail-specific_protease"/>
</dbReference>
<comment type="caution">
    <text evidence="2">The sequence shown here is derived from an EMBL/GenBank/DDBJ whole genome shotgun (WGS) entry which is preliminary data.</text>
</comment>
<evidence type="ECO:0000313" key="2">
    <source>
        <dbReference type="EMBL" id="NYI49015.1"/>
    </source>
</evidence>
<proteinExistence type="predicted"/>
<dbReference type="Gene3D" id="3.90.226.10">
    <property type="entry name" value="2-enoyl-CoA Hydratase, Chain A, domain 1"/>
    <property type="match status" value="1"/>
</dbReference>
<dbReference type="EMBL" id="JACCCY010000002">
    <property type="protein sequence ID" value="NYI49015.1"/>
    <property type="molecule type" value="Genomic_DNA"/>
</dbReference>
<evidence type="ECO:0000259" key="1">
    <source>
        <dbReference type="Pfam" id="PF03572"/>
    </source>
</evidence>
<dbReference type="Gene3D" id="2.30.42.10">
    <property type="match status" value="1"/>
</dbReference>
<sequence>MKIKDIKRDVLKSVLFFTLCIVPLSGIGNTNTSWDNKTLSNEEIERIHGLSRIYGYVRYFYPNENLKSLDWFKFLIYSISQIEQSKSDEDYNQILYKLFTPICPQIRINELGNLSLNKMDISQSFYIVENKNESSGIVSNIRHISEFRSFYPSPDSIYKYKINSKLIVGFPIAVSSLPLKSKELTSLISKTNRIKLKLFSKSLLGTLVSGGSELSFIKSYEARLANEIMRYNIVQHFYPFYFEDKLNESWEISFQEYYNKIANCKNLKEYYDHVCNLLSLLKDSHADPNFSVSMGLAATYASSYYPEIETVLHGNKLYVKNVGESNRQKIQAGDIITSINNESVDDVVANKLKYISYSRKETGLKKIFASKLFESYKKDSIITLALVNNRFDNQSVSLTTNLANPYHLDTVFIKHYNDSIFYINLCCINGKYETIKERISEINNNKGIIFDLRGYAQPYALSIIANIIDTTVSLGNLKQPVTYYPDHLRESYISAEKWHIAPFNSNLSDEYAKLYQYQPPVNTKLKGPYVFLMDASSISFTETLLDIVKAYKLGPIIGENSAGCNGDLMFTKLPIASFTMTGWKFINRDNTQHHSVGIIPDKFVTNSSLVDLQLDTAIKYLLK</sequence>
<reference evidence="2 3" key="1">
    <citation type="submission" date="2020-07" db="EMBL/GenBank/DDBJ databases">
        <title>Genomic Encyclopedia of Type Strains, Phase IV (KMG-IV): sequencing the most valuable type-strain genomes for metagenomic binning, comparative biology and taxonomic classification.</title>
        <authorList>
            <person name="Goeker M."/>
        </authorList>
    </citation>
    <scope>NUCLEOTIDE SEQUENCE [LARGE SCALE GENOMIC DNA]</scope>
    <source>
        <strain evidence="2 3">DSM 23697</strain>
    </source>
</reference>
<evidence type="ECO:0000313" key="3">
    <source>
        <dbReference type="Proteomes" id="UP000574332"/>
    </source>
</evidence>
<dbReference type="Proteomes" id="UP000574332">
    <property type="component" value="Unassembled WGS sequence"/>
</dbReference>
<dbReference type="AlphaFoldDB" id="A0A8E1ZZZ9"/>
<dbReference type="GO" id="GO:0006508">
    <property type="term" value="P:proteolysis"/>
    <property type="evidence" value="ECO:0007669"/>
    <property type="project" value="InterPro"/>
</dbReference>
<dbReference type="InterPro" id="IPR029045">
    <property type="entry name" value="ClpP/crotonase-like_dom_sf"/>
</dbReference>
<dbReference type="RefSeq" id="WP_179398991.1">
    <property type="nucleotide sequence ID" value="NZ_JACCCY010000002.1"/>
</dbReference>
<protein>
    <recommendedName>
        <fullName evidence="1">Tail specific protease domain-containing protein</fullName>
    </recommendedName>
</protein>
<dbReference type="Pfam" id="PF03572">
    <property type="entry name" value="Peptidase_S41"/>
    <property type="match status" value="1"/>
</dbReference>
<organism evidence="2 3">
    <name type="scientific">Macellibacteroides fermentans</name>
    <dbReference type="NCBI Taxonomy" id="879969"/>
    <lineage>
        <taxon>Bacteria</taxon>
        <taxon>Pseudomonadati</taxon>
        <taxon>Bacteroidota</taxon>
        <taxon>Bacteroidia</taxon>
        <taxon>Bacteroidales</taxon>
        <taxon>Porphyromonadaceae</taxon>
        <taxon>Macellibacteroides</taxon>
    </lineage>
</organism>